<evidence type="ECO:0000259" key="2">
    <source>
        <dbReference type="Pfam" id="PF16249"/>
    </source>
</evidence>
<dbReference type="Proteomes" id="UP000284604">
    <property type="component" value="Unassembled WGS sequence"/>
</dbReference>
<feature type="domain" description="DUF4906" evidence="2">
    <location>
        <begin position="292"/>
        <end position="372"/>
    </location>
</feature>
<dbReference type="Pfam" id="PF16249">
    <property type="entry name" value="DUF4906"/>
    <property type="match status" value="1"/>
</dbReference>
<evidence type="ECO:0000256" key="1">
    <source>
        <dbReference type="SAM" id="SignalP"/>
    </source>
</evidence>
<gene>
    <name evidence="3" type="ORF">DWZ78_00285</name>
</gene>
<accession>A0A415PZY7</accession>
<dbReference type="EMBL" id="QRPN01000001">
    <property type="protein sequence ID" value="RHM22738.1"/>
    <property type="molecule type" value="Genomic_DNA"/>
</dbReference>
<organism evidence="3 4">
    <name type="scientific">Bacteroides stercoris</name>
    <dbReference type="NCBI Taxonomy" id="46506"/>
    <lineage>
        <taxon>Bacteria</taxon>
        <taxon>Pseudomonadati</taxon>
        <taxon>Bacteroidota</taxon>
        <taxon>Bacteroidia</taxon>
        <taxon>Bacteroidales</taxon>
        <taxon>Bacteroidaceae</taxon>
        <taxon>Bacteroides</taxon>
    </lineage>
</organism>
<dbReference type="PROSITE" id="PS51257">
    <property type="entry name" value="PROKAR_LIPOPROTEIN"/>
    <property type="match status" value="1"/>
</dbReference>
<feature type="chain" id="PRO_5019060704" evidence="1">
    <location>
        <begin position="22"/>
        <end position="827"/>
    </location>
</feature>
<feature type="signal peptide" evidence="1">
    <location>
        <begin position="1"/>
        <end position="21"/>
    </location>
</feature>
<dbReference type="RefSeq" id="WP_118399409.1">
    <property type="nucleotide sequence ID" value="NZ_QRPN01000001.1"/>
</dbReference>
<evidence type="ECO:0000313" key="3">
    <source>
        <dbReference type="EMBL" id="RHM22738.1"/>
    </source>
</evidence>
<evidence type="ECO:0000313" key="4">
    <source>
        <dbReference type="Proteomes" id="UP000284604"/>
    </source>
</evidence>
<protein>
    <submittedName>
        <fullName evidence="3">DUF4906 domain-containing protein</fullName>
    </submittedName>
</protein>
<comment type="caution">
    <text evidence="3">The sequence shown here is derived from an EMBL/GenBank/DDBJ whole genome shotgun (WGS) entry which is preliminary data.</text>
</comment>
<sequence>MNKFTTRIKQMVFLTMAVCLAVSCTEDMETSRSALNNGSTALRISFAAPDYTQVNTRSVMESGIKDMTVLVFKEGRLKKTIQLEGLSFAQAVTVEGIPSLPKGTTDPFTGTFVENGNENIICFLANVKAMTGNWPALISEEEAGNGQGVTTYTEFLNYKPAYESKDALVSTGYIPMYGVYTDGIVDGMTNQINVSLTRALAKINFTVNTDNFRLADGEMPSVVVNGISLHNVPLEVTLPSKKNRPALPVGGLNGIWPDVQQPYPTYTEKGFVSFDANDEKSMSGNTDMATFVAYMPENARGSYDGITNYKDKSNAAKLAEVIGSAEGLTYLLVDLTYTTNSGIMRKVEYTIYLGGNNAGDMNIRANAQYNVTTYIYGDNTEDGAVTNIKVIPLFDPSIVKNEGNEKLVDIAQTPANCYMVDVEDNEGDFYIPLSQVRKGWTYIEKSLNDGKAYVDELNKVIRGGKWEIVTLWKTQSAVNTNIIGEKVSEEWIAEGDETMKNYFAKLSFQSGLSNGNNVLVVLKAKDVHNEDALITIANGDILWSWHIWLTNYKPGVNGISENGAVHKYEGVAFTSGKYVAIMDRNLGSTYQGTITRQPQTKEDAVKLYGFQYQWGRKDPFPASGDGTNSKTLPVYGADNSEYTFPTAEVNDNGDNYLLNAVKNPTTFYYKTGGGDWTKQDNTLWTGSASDVFSPAPAGWSLPGAASGYNVNQNAWAGFGDGNFDAADNASPYDSEAGPFDWMAALAGQIGTAGRMYISSDGVSAWYSAAGIRNSVSGALQFTGSYGIYWAGATSGANGCYLNFSSGTVFPSFSGLRSYGYSIRCVHE</sequence>
<reference evidence="3 4" key="1">
    <citation type="submission" date="2018-08" db="EMBL/GenBank/DDBJ databases">
        <title>A genome reference for cultivated species of the human gut microbiota.</title>
        <authorList>
            <person name="Zou Y."/>
            <person name="Xue W."/>
            <person name="Luo G."/>
        </authorList>
    </citation>
    <scope>NUCLEOTIDE SEQUENCE [LARGE SCALE GENOMIC DNA]</scope>
    <source>
        <strain evidence="3 4">AF35-20</strain>
    </source>
</reference>
<dbReference type="AlphaFoldDB" id="A0A415PZY7"/>
<name>A0A415PZY7_BACSE</name>
<dbReference type="InterPro" id="IPR032594">
    <property type="entry name" value="DUF4906"/>
</dbReference>
<proteinExistence type="predicted"/>
<keyword evidence="1" id="KW-0732">Signal</keyword>